<feature type="transmembrane region" description="Helical" evidence="1">
    <location>
        <begin position="88"/>
        <end position="104"/>
    </location>
</feature>
<accession>A0A507FE67</accession>
<keyword evidence="1" id="KW-0472">Membrane</keyword>
<comment type="caution">
    <text evidence="2">The sequence shown here is derived from an EMBL/GenBank/DDBJ whole genome shotgun (WGS) entry which is preliminary data.</text>
</comment>
<evidence type="ECO:0000313" key="2">
    <source>
        <dbReference type="EMBL" id="TPX73870.1"/>
    </source>
</evidence>
<organism evidence="2 3">
    <name type="scientific">Chytriomyces confervae</name>
    <dbReference type="NCBI Taxonomy" id="246404"/>
    <lineage>
        <taxon>Eukaryota</taxon>
        <taxon>Fungi</taxon>
        <taxon>Fungi incertae sedis</taxon>
        <taxon>Chytridiomycota</taxon>
        <taxon>Chytridiomycota incertae sedis</taxon>
        <taxon>Chytridiomycetes</taxon>
        <taxon>Chytridiales</taxon>
        <taxon>Chytriomycetaceae</taxon>
        <taxon>Chytriomyces</taxon>
    </lineage>
</organism>
<gene>
    <name evidence="2" type="ORF">CcCBS67573_g04862</name>
</gene>
<protein>
    <submittedName>
        <fullName evidence="2">Uncharacterized protein</fullName>
    </submittedName>
</protein>
<name>A0A507FE67_9FUNG</name>
<reference evidence="2 3" key="1">
    <citation type="journal article" date="2019" name="Sci. Rep.">
        <title>Comparative genomics of chytrid fungi reveal insights into the obligate biotrophic and pathogenic lifestyle of Synchytrium endobioticum.</title>
        <authorList>
            <person name="van de Vossenberg B.T.L.H."/>
            <person name="Warris S."/>
            <person name="Nguyen H.D.T."/>
            <person name="van Gent-Pelzer M.P.E."/>
            <person name="Joly D.L."/>
            <person name="van de Geest H.C."/>
            <person name="Bonants P.J.M."/>
            <person name="Smith D.S."/>
            <person name="Levesque C.A."/>
            <person name="van der Lee T.A.J."/>
        </authorList>
    </citation>
    <scope>NUCLEOTIDE SEQUENCE [LARGE SCALE GENOMIC DNA]</scope>
    <source>
        <strain evidence="2 3">CBS 675.73</strain>
    </source>
</reference>
<feature type="transmembrane region" description="Helical" evidence="1">
    <location>
        <begin position="20"/>
        <end position="53"/>
    </location>
</feature>
<dbReference type="AlphaFoldDB" id="A0A507FE67"/>
<evidence type="ECO:0000256" key="1">
    <source>
        <dbReference type="SAM" id="Phobius"/>
    </source>
</evidence>
<dbReference type="EMBL" id="QEAP01000160">
    <property type="protein sequence ID" value="TPX73870.1"/>
    <property type="molecule type" value="Genomic_DNA"/>
</dbReference>
<dbReference type="OrthoDB" id="10322812at2759"/>
<proteinExistence type="predicted"/>
<sequence length="113" mass="12278">MSQPHTVESELPARELELTILAGLCALDAVLQFVSLRVFGCAMSVAYALVLFYAARSAGGLRNGHVVRTVAVMAVFGIFTAVLSLRVLWGLVWGLVLALIVPHLREKQTYIPI</sequence>
<dbReference type="Proteomes" id="UP000320333">
    <property type="component" value="Unassembled WGS sequence"/>
</dbReference>
<evidence type="ECO:0000313" key="3">
    <source>
        <dbReference type="Proteomes" id="UP000320333"/>
    </source>
</evidence>
<keyword evidence="3" id="KW-1185">Reference proteome</keyword>
<keyword evidence="1" id="KW-0812">Transmembrane</keyword>
<keyword evidence="1" id="KW-1133">Transmembrane helix</keyword>